<dbReference type="EMBL" id="CP126215">
    <property type="protein sequence ID" value="WIA16965.1"/>
    <property type="molecule type" value="Genomic_DNA"/>
</dbReference>
<evidence type="ECO:0000256" key="1">
    <source>
        <dbReference type="ARBA" id="ARBA00022723"/>
    </source>
</evidence>
<dbReference type="Pfam" id="PF01753">
    <property type="entry name" value="zf-MYND"/>
    <property type="match status" value="1"/>
</dbReference>
<dbReference type="PANTHER" id="PTHR10237:SF15">
    <property type="entry name" value="LD37257P"/>
    <property type="match status" value="1"/>
</dbReference>
<dbReference type="PANTHER" id="PTHR10237">
    <property type="entry name" value="DEFORMED EPIDERMAL AUTOREGULATORY FACTOR 1 HOMOLOG SUPPRESSIN"/>
    <property type="match status" value="1"/>
</dbReference>
<organism evidence="6 7">
    <name type="scientific">Tetradesmus obliquus</name>
    <name type="common">Green alga</name>
    <name type="synonym">Acutodesmus obliquus</name>
    <dbReference type="NCBI Taxonomy" id="3088"/>
    <lineage>
        <taxon>Eukaryota</taxon>
        <taxon>Viridiplantae</taxon>
        <taxon>Chlorophyta</taxon>
        <taxon>core chlorophytes</taxon>
        <taxon>Chlorophyceae</taxon>
        <taxon>CS clade</taxon>
        <taxon>Sphaeropleales</taxon>
        <taxon>Scenedesmaceae</taxon>
        <taxon>Tetradesmus</taxon>
    </lineage>
</organism>
<keyword evidence="7" id="KW-1185">Reference proteome</keyword>
<proteinExistence type="predicted"/>
<dbReference type="InterPro" id="IPR002893">
    <property type="entry name" value="Znf_MYND"/>
</dbReference>
<feature type="domain" description="MYND-type" evidence="5">
    <location>
        <begin position="12"/>
        <end position="49"/>
    </location>
</feature>
<evidence type="ECO:0000313" key="7">
    <source>
        <dbReference type="Proteomes" id="UP001244341"/>
    </source>
</evidence>
<reference evidence="6 7" key="1">
    <citation type="submission" date="2023-05" db="EMBL/GenBank/DDBJ databases">
        <title>A 100% complete, gapless, phased diploid assembly of the Scenedesmus obliquus UTEX 3031 genome.</title>
        <authorList>
            <person name="Biondi T.C."/>
            <person name="Hanschen E.R."/>
            <person name="Kwon T."/>
            <person name="Eng W."/>
            <person name="Kruse C.P.S."/>
            <person name="Koehler S.I."/>
            <person name="Kunde Y."/>
            <person name="Gleasner C.D."/>
            <person name="You Mak K.T."/>
            <person name="Polle J."/>
            <person name="Hovde B.T."/>
            <person name="Starkenburg S.R."/>
        </authorList>
    </citation>
    <scope>NUCLEOTIDE SEQUENCE [LARGE SCALE GENOMIC DNA]</scope>
    <source>
        <strain evidence="6 7">DOE0152z</strain>
    </source>
</reference>
<accession>A0ABY8U6K3</accession>
<dbReference type="SUPFAM" id="SSF144232">
    <property type="entry name" value="HIT/MYND zinc finger-like"/>
    <property type="match status" value="1"/>
</dbReference>
<keyword evidence="2" id="KW-0863">Zinc-finger</keyword>
<evidence type="ECO:0000259" key="5">
    <source>
        <dbReference type="PROSITE" id="PS01360"/>
    </source>
</evidence>
<dbReference type="Gene3D" id="6.10.140.2220">
    <property type="match status" value="1"/>
</dbReference>
<feature type="region of interest" description="Disordered" evidence="4">
    <location>
        <begin position="53"/>
        <end position="105"/>
    </location>
</feature>
<evidence type="ECO:0000313" key="6">
    <source>
        <dbReference type="EMBL" id="WIA16965.1"/>
    </source>
</evidence>
<dbReference type="Proteomes" id="UP001244341">
    <property type="component" value="Chromosome 8b"/>
</dbReference>
<gene>
    <name evidence="6" type="ORF">OEZ85_013882</name>
</gene>
<keyword evidence="1" id="KW-0479">Metal-binding</keyword>
<evidence type="ECO:0000256" key="4">
    <source>
        <dbReference type="SAM" id="MobiDB-lite"/>
    </source>
</evidence>
<evidence type="ECO:0000256" key="3">
    <source>
        <dbReference type="ARBA" id="ARBA00022833"/>
    </source>
</evidence>
<feature type="compositionally biased region" description="Low complexity" evidence="4">
    <location>
        <begin position="83"/>
        <end position="105"/>
    </location>
</feature>
<sequence length="300" mass="32710">MEHESKQQPETCEKCGKTEKLKRCSGCHQARYCSQECQVAAWKGHKADCKRWKQQITQQQDSEPPLTAAAAARSSSARDRPDPAAAAVAAAPSSSSSGSGNAAPRRTPRVINRQLAAAAAAAGSSSSSGSEDEYVALPDDALLPFFKYRTNADPRAGDLKNPPNFSRKELAYLAEVYPGMLVDGDSCTINLDRFIMKKVKTWYVQYLMRRQLPGTRSDQDGVPFFKALMSGEVRIASASMGVANGIPPPDFVLETIELGVAVAVSMMVDHSPAGRRRHPANMPKFLIYEPDTYSNERILV</sequence>
<evidence type="ECO:0000256" key="2">
    <source>
        <dbReference type="ARBA" id="ARBA00022771"/>
    </source>
</evidence>
<protein>
    <recommendedName>
        <fullName evidence="5">MYND-type domain-containing protein</fullName>
    </recommendedName>
</protein>
<dbReference type="InterPro" id="IPR024119">
    <property type="entry name" value="TF_DEAF-1"/>
</dbReference>
<name>A0ABY8U6K3_TETOB</name>
<keyword evidence="3" id="KW-0862">Zinc</keyword>
<dbReference type="PROSITE" id="PS01360">
    <property type="entry name" value="ZF_MYND_1"/>
    <property type="match status" value="1"/>
</dbReference>